<keyword evidence="1" id="KW-0812">Transmembrane</keyword>
<gene>
    <name evidence="2" type="ORF">ENW00_04995</name>
</gene>
<sequence>MGLIYEPWFIPLAVLFMIIFHDILEKRESMSYEEDAKKYIKVEGVGESVPPWRKDEKKEKETPKKRGLIFWFLNLFLIIYVLFVWYLTTQKGFSKEIYEVIVGFTLSLYFFYLDIPGFLSNIWIYREYPGSVKGEITLSKHFIFASKKNETKIFLVVLSFFYLLTFSQVIFGGILALIIRIWLIDRRLSKISLPDW</sequence>
<keyword evidence="1" id="KW-1133">Transmembrane helix</keyword>
<evidence type="ECO:0000256" key="1">
    <source>
        <dbReference type="SAM" id="Phobius"/>
    </source>
</evidence>
<reference evidence="2" key="1">
    <citation type="journal article" date="2020" name="mSystems">
        <title>Genome- and Community-Level Interaction Insights into Carbon Utilization and Element Cycling Functions of Hydrothermarchaeota in Hydrothermal Sediment.</title>
        <authorList>
            <person name="Zhou Z."/>
            <person name="Liu Y."/>
            <person name="Xu W."/>
            <person name="Pan J."/>
            <person name="Luo Z.H."/>
            <person name="Li M."/>
        </authorList>
    </citation>
    <scope>NUCLEOTIDE SEQUENCE [LARGE SCALE GENOMIC DNA]</scope>
    <source>
        <strain evidence="2">SpSt-81</strain>
    </source>
</reference>
<evidence type="ECO:0000313" key="2">
    <source>
        <dbReference type="EMBL" id="HFX13507.1"/>
    </source>
</evidence>
<feature type="transmembrane region" description="Helical" evidence="1">
    <location>
        <begin position="68"/>
        <end position="88"/>
    </location>
</feature>
<feature type="transmembrane region" description="Helical" evidence="1">
    <location>
        <begin position="6"/>
        <end position="24"/>
    </location>
</feature>
<proteinExistence type="predicted"/>
<accession>A0A7C3MJW4</accession>
<protein>
    <submittedName>
        <fullName evidence="2">Uncharacterized protein</fullName>
    </submittedName>
</protein>
<feature type="transmembrane region" description="Helical" evidence="1">
    <location>
        <begin position="153"/>
        <end position="183"/>
    </location>
</feature>
<dbReference type="AlphaFoldDB" id="A0A7C3MJW4"/>
<feature type="transmembrane region" description="Helical" evidence="1">
    <location>
        <begin position="100"/>
        <end position="124"/>
    </location>
</feature>
<keyword evidence="1" id="KW-0472">Membrane</keyword>
<name>A0A7C3MJW4_DICTH</name>
<comment type="caution">
    <text evidence="2">The sequence shown here is derived from an EMBL/GenBank/DDBJ whole genome shotgun (WGS) entry which is preliminary data.</text>
</comment>
<organism evidence="2">
    <name type="scientific">Dictyoglomus thermophilum</name>
    <dbReference type="NCBI Taxonomy" id="14"/>
    <lineage>
        <taxon>Bacteria</taxon>
        <taxon>Pseudomonadati</taxon>
        <taxon>Dictyoglomota</taxon>
        <taxon>Dictyoglomia</taxon>
        <taxon>Dictyoglomales</taxon>
        <taxon>Dictyoglomaceae</taxon>
        <taxon>Dictyoglomus</taxon>
    </lineage>
</organism>
<dbReference type="EMBL" id="DTIN01000014">
    <property type="protein sequence ID" value="HFX13507.1"/>
    <property type="molecule type" value="Genomic_DNA"/>
</dbReference>